<dbReference type="EMBL" id="UINC01013482">
    <property type="protein sequence ID" value="SVA58217.1"/>
    <property type="molecule type" value="Genomic_DNA"/>
</dbReference>
<reference evidence="1" key="1">
    <citation type="submission" date="2018-05" db="EMBL/GenBank/DDBJ databases">
        <authorList>
            <person name="Lanie J.A."/>
            <person name="Ng W.-L."/>
            <person name="Kazmierczak K.M."/>
            <person name="Andrzejewski T.M."/>
            <person name="Davidsen T.M."/>
            <person name="Wayne K.J."/>
            <person name="Tettelin H."/>
            <person name="Glass J.I."/>
            <person name="Rusch D."/>
            <person name="Podicherti R."/>
            <person name="Tsui H.-C.T."/>
            <person name="Winkler M.E."/>
        </authorList>
    </citation>
    <scope>NUCLEOTIDE SEQUENCE</scope>
</reference>
<proteinExistence type="predicted"/>
<name>A0A381X218_9ZZZZ</name>
<organism evidence="1">
    <name type="scientific">marine metagenome</name>
    <dbReference type="NCBI Taxonomy" id="408172"/>
    <lineage>
        <taxon>unclassified sequences</taxon>
        <taxon>metagenomes</taxon>
        <taxon>ecological metagenomes</taxon>
    </lineage>
</organism>
<accession>A0A381X218</accession>
<dbReference type="AlphaFoldDB" id="A0A381X218"/>
<sequence length="275" mass="32724">MKLTATIILNRNLPRETNNLVEHLHKFDKDLTNVFVVEAGSEKDNLSKYCTWHVHSHEVMENGLRYSRGMNYGLLELWNSGHWESYDSFFLITNDTKLPTGQKTIETLQALMNEHPRVGLISPCSEKWGEKDLVGQDSTKYFWFIHNNAYFLRREFVDQLIDTNNPTYLDFLFDGNNFRGYLFESEIIAKSYANDWAAAITTKVFAEEDESYLLDKSHLIKTDNYEDNMQLYVEEGLQWIKKKYGFNSRWQMMQYVKLFYDKFFEYYPEYKANKI</sequence>
<dbReference type="InterPro" id="IPR029044">
    <property type="entry name" value="Nucleotide-diphossugar_trans"/>
</dbReference>
<evidence type="ECO:0008006" key="2">
    <source>
        <dbReference type="Google" id="ProtNLM"/>
    </source>
</evidence>
<protein>
    <recommendedName>
        <fullName evidence="2">Glycosyltransferase 2-like domain-containing protein</fullName>
    </recommendedName>
</protein>
<dbReference type="SUPFAM" id="SSF53448">
    <property type="entry name" value="Nucleotide-diphospho-sugar transferases"/>
    <property type="match status" value="1"/>
</dbReference>
<evidence type="ECO:0000313" key="1">
    <source>
        <dbReference type="EMBL" id="SVA58217.1"/>
    </source>
</evidence>
<gene>
    <name evidence="1" type="ORF">METZ01_LOCUS111071</name>
</gene>